<dbReference type="InterPro" id="IPR002156">
    <property type="entry name" value="RNaseH_domain"/>
</dbReference>
<dbReference type="GO" id="GO:0003676">
    <property type="term" value="F:nucleic acid binding"/>
    <property type="evidence" value="ECO:0007669"/>
    <property type="project" value="InterPro"/>
</dbReference>
<gene>
    <name evidence="2" type="ORF">A3A70_01880</name>
</gene>
<sequence>MYELFTDGGARGNPGPTAIGMVLKSNGQTIIAHSEFIGSKTNNEAEYLALIAGLNLAIKHKVTTLQCFLDSKLVVEQINGRFKVKEPRMREMVTKVQDLITKIGKVEVTYVPREQNGEADGLVNVELEKNGFPKSEFKFFKS</sequence>
<protein>
    <recommendedName>
        <fullName evidence="1">RNase H type-1 domain-containing protein</fullName>
    </recommendedName>
</protein>
<name>A0A1F4VQX5_UNCKA</name>
<evidence type="ECO:0000313" key="3">
    <source>
        <dbReference type="Proteomes" id="UP000178964"/>
    </source>
</evidence>
<dbReference type="GO" id="GO:0004523">
    <property type="term" value="F:RNA-DNA hybrid ribonuclease activity"/>
    <property type="evidence" value="ECO:0007669"/>
    <property type="project" value="InterPro"/>
</dbReference>
<dbReference type="InterPro" id="IPR036397">
    <property type="entry name" value="RNaseH_sf"/>
</dbReference>
<organism evidence="2 3">
    <name type="scientific">candidate division WWE3 bacterium RIFCSPLOWO2_01_FULL_42_11</name>
    <dbReference type="NCBI Taxonomy" id="1802627"/>
    <lineage>
        <taxon>Bacteria</taxon>
        <taxon>Katanobacteria</taxon>
    </lineage>
</organism>
<accession>A0A1F4VQX5</accession>
<dbReference type="Pfam" id="PF13456">
    <property type="entry name" value="RVT_3"/>
    <property type="match status" value="1"/>
</dbReference>
<proteinExistence type="predicted"/>
<evidence type="ECO:0000313" key="2">
    <source>
        <dbReference type="EMBL" id="OGC59587.1"/>
    </source>
</evidence>
<dbReference type="PANTHER" id="PTHR48475">
    <property type="entry name" value="RIBONUCLEASE H"/>
    <property type="match status" value="1"/>
</dbReference>
<dbReference type="EMBL" id="MEVK01000012">
    <property type="protein sequence ID" value="OGC59587.1"/>
    <property type="molecule type" value="Genomic_DNA"/>
</dbReference>
<dbReference type="Proteomes" id="UP000178964">
    <property type="component" value="Unassembled WGS sequence"/>
</dbReference>
<dbReference type="SUPFAM" id="SSF53098">
    <property type="entry name" value="Ribonuclease H-like"/>
    <property type="match status" value="1"/>
</dbReference>
<reference evidence="2 3" key="1">
    <citation type="journal article" date="2016" name="Nat. Commun.">
        <title>Thousands of microbial genomes shed light on interconnected biogeochemical processes in an aquifer system.</title>
        <authorList>
            <person name="Anantharaman K."/>
            <person name="Brown C.T."/>
            <person name="Hug L.A."/>
            <person name="Sharon I."/>
            <person name="Castelle C.J."/>
            <person name="Probst A.J."/>
            <person name="Thomas B.C."/>
            <person name="Singh A."/>
            <person name="Wilkins M.J."/>
            <person name="Karaoz U."/>
            <person name="Brodie E.L."/>
            <person name="Williams K.H."/>
            <person name="Hubbard S.S."/>
            <person name="Banfield J.F."/>
        </authorList>
    </citation>
    <scope>NUCLEOTIDE SEQUENCE [LARGE SCALE GENOMIC DNA]</scope>
</reference>
<dbReference type="STRING" id="1802627.A3A70_01880"/>
<dbReference type="Gene3D" id="3.30.420.10">
    <property type="entry name" value="Ribonuclease H-like superfamily/Ribonuclease H"/>
    <property type="match status" value="1"/>
</dbReference>
<dbReference type="PROSITE" id="PS50879">
    <property type="entry name" value="RNASE_H_1"/>
    <property type="match status" value="1"/>
</dbReference>
<dbReference type="AlphaFoldDB" id="A0A1F4VQX5"/>
<evidence type="ECO:0000259" key="1">
    <source>
        <dbReference type="PROSITE" id="PS50879"/>
    </source>
</evidence>
<comment type="caution">
    <text evidence="2">The sequence shown here is derived from an EMBL/GenBank/DDBJ whole genome shotgun (WGS) entry which is preliminary data.</text>
</comment>
<dbReference type="CDD" id="cd09279">
    <property type="entry name" value="RNase_HI_like"/>
    <property type="match status" value="1"/>
</dbReference>
<dbReference type="PANTHER" id="PTHR48475:SF1">
    <property type="entry name" value="RNASE H TYPE-1 DOMAIN-CONTAINING PROTEIN"/>
    <property type="match status" value="1"/>
</dbReference>
<dbReference type="InterPro" id="IPR012337">
    <property type="entry name" value="RNaseH-like_sf"/>
</dbReference>
<feature type="domain" description="RNase H type-1" evidence="1">
    <location>
        <begin position="1"/>
        <end position="133"/>
    </location>
</feature>